<evidence type="ECO:0000313" key="1">
    <source>
        <dbReference type="EMBL" id="QAY21098.1"/>
    </source>
</evidence>
<proteinExistence type="predicted"/>
<gene>
    <name evidence="1" type="ORF">EO776_14295</name>
</gene>
<accession>A0A481RIV3</accession>
<dbReference type="SUPFAM" id="SSF50118">
    <property type="entry name" value="Cell growth inhibitor/plasmid maintenance toxic component"/>
    <property type="match status" value="1"/>
</dbReference>
<name>A0A481RIV3_HALEZ</name>
<evidence type="ECO:0000313" key="2">
    <source>
        <dbReference type="Proteomes" id="UP000293073"/>
    </source>
</evidence>
<sequence length="113" mass="12291">MSRHPSGTVCWVRDPTDAHADRPAVVLAHDTHPFGATDCTIMCIGTSANKYQNQYTPEVKDSHLKGVSLGKQSYFMPWALYTIPPGAIRQGKPIGQLTAAGEKEVKKALISNI</sequence>
<protein>
    <recommendedName>
        <fullName evidence="3">PemK-like protein</fullName>
    </recommendedName>
</protein>
<dbReference type="KEGG" id="hezz:EO776_14295"/>
<dbReference type="Gene3D" id="2.30.30.110">
    <property type="match status" value="1"/>
</dbReference>
<reference evidence="2" key="1">
    <citation type="submission" date="2019-01" db="EMBL/GenBank/DDBJ databases">
        <title>Complete genome of Halorubrum ezzemoulense strain FB21.</title>
        <authorList>
            <person name="Feng Y."/>
            <person name="Louyakis A.S."/>
            <person name="Papke R.T."/>
            <person name="Gogarten J.P."/>
        </authorList>
    </citation>
    <scope>NUCLEOTIDE SEQUENCE [LARGE SCALE GENOMIC DNA]</scope>
    <source>
        <strain evidence="2">Fb21</strain>
    </source>
</reference>
<dbReference type="EMBL" id="CP034940">
    <property type="protein sequence ID" value="QAY21098.1"/>
    <property type="molecule type" value="Genomic_DNA"/>
</dbReference>
<dbReference type="GeneID" id="95973405"/>
<evidence type="ECO:0008006" key="3">
    <source>
        <dbReference type="Google" id="ProtNLM"/>
    </source>
</evidence>
<dbReference type="Proteomes" id="UP000293073">
    <property type="component" value="Chromosome"/>
</dbReference>
<organism evidence="1 2">
    <name type="scientific">Halorubrum ezzemoulense</name>
    <name type="common">Halorubrum chaoviator</name>
    <dbReference type="NCBI Taxonomy" id="337243"/>
    <lineage>
        <taxon>Archaea</taxon>
        <taxon>Methanobacteriati</taxon>
        <taxon>Methanobacteriota</taxon>
        <taxon>Stenosarchaea group</taxon>
        <taxon>Halobacteria</taxon>
        <taxon>Halobacteriales</taxon>
        <taxon>Haloferacaceae</taxon>
        <taxon>Halorubrum</taxon>
    </lineage>
</organism>
<dbReference type="InterPro" id="IPR003477">
    <property type="entry name" value="PemK-like"/>
</dbReference>
<dbReference type="Pfam" id="PF02452">
    <property type="entry name" value="PemK_toxin"/>
    <property type="match status" value="1"/>
</dbReference>
<dbReference type="AlphaFoldDB" id="A0A481RIV3"/>
<dbReference type="GO" id="GO:0003677">
    <property type="term" value="F:DNA binding"/>
    <property type="evidence" value="ECO:0007669"/>
    <property type="project" value="InterPro"/>
</dbReference>
<dbReference type="RefSeq" id="WP_129452503.1">
    <property type="nucleotide sequence ID" value="NZ_CP034940.1"/>
</dbReference>
<dbReference type="InterPro" id="IPR011067">
    <property type="entry name" value="Plasmid_toxin/cell-grow_inhib"/>
</dbReference>